<dbReference type="InterPro" id="IPR043926">
    <property type="entry name" value="ABCG_dom"/>
</dbReference>
<dbReference type="InParanoid" id="A0A3N4LPH7"/>
<keyword evidence="6" id="KW-0547">Nucleotide-binding</keyword>
<dbReference type="AlphaFoldDB" id="A0A3N4LPH7"/>
<dbReference type="InterPro" id="IPR013525">
    <property type="entry name" value="ABC2_TM"/>
</dbReference>
<feature type="transmembrane region" description="Helical" evidence="14">
    <location>
        <begin position="1024"/>
        <end position="1047"/>
    </location>
</feature>
<dbReference type="PROSITE" id="PS00211">
    <property type="entry name" value="ABC_TRANSPORTER_1"/>
    <property type="match status" value="1"/>
</dbReference>
<comment type="similarity">
    <text evidence="2">Belongs to the ABC transporter superfamily. ABCG family. Eye pigment precursor importer (TC 3.A.1.204) subfamily.</text>
</comment>
<dbReference type="FunFam" id="3.40.50.300:FF:000702">
    <property type="entry name" value="ABC transporter (Adp1)"/>
    <property type="match status" value="1"/>
</dbReference>
<dbReference type="PANTHER" id="PTHR48041:SF2">
    <property type="entry name" value="ATP-DEPENDENT PERMEASE-RELATED"/>
    <property type="match status" value="1"/>
</dbReference>
<feature type="transmembrane region" description="Helical" evidence="14">
    <location>
        <begin position="821"/>
        <end position="844"/>
    </location>
</feature>
<feature type="transmembrane region" description="Helical" evidence="14">
    <location>
        <begin position="937"/>
        <end position="959"/>
    </location>
</feature>
<keyword evidence="19" id="KW-1185">Reference proteome</keyword>
<dbReference type="SMART" id="SM00382">
    <property type="entry name" value="AAA"/>
    <property type="match status" value="1"/>
</dbReference>
<dbReference type="GO" id="GO:0140359">
    <property type="term" value="F:ABC-type transporter activity"/>
    <property type="evidence" value="ECO:0007669"/>
    <property type="project" value="InterPro"/>
</dbReference>
<feature type="disulfide bond" evidence="12">
    <location>
        <begin position="102"/>
        <end position="111"/>
    </location>
</feature>
<keyword evidence="12" id="KW-0245">EGF-like domain</keyword>
<evidence type="ECO:0000259" key="16">
    <source>
        <dbReference type="PROSITE" id="PS50026"/>
    </source>
</evidence>
<dbReference type="InterPro" id="IPR002049">
    <property type="entry name" value="LE_dom"/>
</dbReference>
<evidence type="ECO:0000256" key="11">
    <source>
        <dbReference type="ARBA" id="ARBA00023180"/>
    </source>
</evidence>
<evidence type="ECO:0000256" key="12">
    <source>
        <dbReference type="PROSITE-ProRule" id="PRU00076"/>
    </source>
</evidence>
<dbReference type="SUPFAM" id="SSF52540">
    <property type="entry name" value="P-loop containing nucleoside triphosphate hydrolases"/>
    <property type="match status" value="1"/>
</dbReference>
<keyword evidence="9 14" id="KW-1133">Transmembrane helix</keyword>
<dbReference type="STRING" id="1051890.A0A3N4LPH7"/>
<dbReference type="Proteomes" id="UP000267821">
    <property type="component" value="Unassembled WGS sequence"/>
</dbReference>
<dbReference type="InterPro" id="IPR003593">
    <property type="entry name" value="AAA+_ATPase"/>
</dbReference>
<dbReference type="GO" id="GO:0005524">
    <property type="term" value="F:ATP binding"/>
    <property type="evidence" value="ECO:0007669"/>
    <property type="project" value="UniProtKB-KW"/>
</dbReference>
<dbReference type="OrthoDB" id="66620at2759"/>
<evidence type="ECO:0008006" key="20">
    <source>
        <dbReference type="Google" id="ProtNLM"/>
    </source>
</evidence>
<dbReference type="InterPro" id="IPR050352">
    <property type="entry name" value="ABCG_transporters"/>
</dbReference>
<keyword evidence="11" id="KW-0325">Glycoprotein</keyword>
<dbReference type="FunCoup" id="A0A3N4LPH7">
    <property type="interactions" value="306"/>
</dbReference>
<dbReference type="InterPro" id="IPR003439">
    <property type="entry name" value="ABC_transporter-like_ATP-bd"/>
</dbReference>
<keyword evidence="3" id="KW-0813">Transport</keyword>
<dbReference type="Pfam" id="PF19055">
    <property type="entry name" value="ABC2_membrane_7"/>
    <property type="match status" value="1"/>
</dbReference>
<evidence type="ECO:0000256" key="14">
    <source>
        <dbReference type="SAM" id="Phobius"/>
    </source>
</evidence>
<evidence type="ECO:0000256" key="5">
    <source>
        <dbReference type="ARBA" id="ARBA00022729"/>
    </source>
</evidence>
<dbReference type="Pfam" id="PF01061">
    <property type="entry name" value="ABC2_membrane"/>
    <property type="match status" value="1"/>
</dbReference>
<evidence type="ECO:0000313" key="18">
    <source>
        <dbReference type="EMBL" id="RPB22581.1"/>
    </source>
</evidence>
<feature type="compositionally biased region" description="Basic and acidic residues" evidence="13">
    <location>
        <begin position="675"/>
        <end position="686"/>
    </location>
</feature>
<dbReference type="InterPro" id="IPR000742">
    <property type="entry name" value="EGF"/>
</dbReference>
<evidence type="ECO:0000256" key="3">
    <source>
        <dbReference type="ARBA" id="ARBA00022448"/>
    </source>
</evidence>
<dbReference type="CDD" id="cd00055">
    <property type="entry name" value="EGF_Lam"/>
    <property type="match status" value="1"/>
</dbReference>
<keyword evidence="5 15" id="KW-0732">Signal</keyword>
<dbReference type="CDD" id="cd03213">
    <property type="entry name" value="ABCG_EPDR"/>
    <property type="match status" value="1"/>
</dbReference>
<feature type="transmembrane region" description="Helical" evidence="14">
    <location>
        <begin position="856"/>
        <end position="877"/>
    </location>
</feature>
<dbReference type="InterPro" id="IPR027417">
    <property type="entry name" value="P-loop_NTPase"/>
</dbReference>
<feature type="disulfide bond" evidence="12">
    <location>
        <begin position="83"/>
        <end position="100"/>
    </location>
</feature>
<keyword evidence="8" id="KW-0067">ATP-binding</keyword>
<evidence type="ECO:0000256" key="4">
    <source>
        <dbReference type="ARBA" id="ARBA00022692"/>
    </source>
</evidence>
<reference evidence="18 19" key="1">
    <citation type="journal article" date="2018" name="Nat. Ecol. Evol.">
        <title>Pezizomycetes genomes reveal the molecular basis of ectomycorrhizal truffle lifestyle.</title>
        <authorList>
            <person name="Murat C."/>
            <person name="Payen T."/>
            <person name="Noel B."/>
            <person name="Kuo A."/>
            <person name="Morin E."/>
            <person name="Chen J."/>
            <person name="Kohler A."/>
            <person name="Krizsan K."/>
            <person name="Balestrini R."/>
            <person name="Da Silva C."/>
            <person name="Montanini B."/>
            <person name="Hainaut M."/>
            <person name="Levati E."/>
            <person name="Barry K.W."/>
            <person name="Belfiori B."/>
            <person name="Cichocki N."/>
            <person name="Clum A."/>
            <person name="Dockter R.B."/>
            <person name="Fauchery L."/>
            <person name="Guy J."/>
            <person name="Iotti M."/>
            <person name="Le Tacon F."/>
            <person name="Lindquist E.A."/>
            <person name="Lipzen A."/>
            <person name="Malagnac F."/>
            <person name="Mello A."/>
            <person name="Molinier V."/>
            <person name="Miyauchi S."/>
            <person name="Poulain J."/>
            <person name="Riccioni C."/>
            <person name="Rubini A."/>
            <person name="Sitrit Y."/>
            <person name="Splivallo R."/>
            <person name="Traeger S."/>
            <person name="Wang M."/>
            <person name="Zifcakova L."/>
            <person name="Wipf D."/>
            <person name="Zambonelli A."/>
            <person name="Paolocci F."/>
            <person name="Nowrousian M."/>
            <person name="Ottonello S."/>
            <person name="Baldrian P."/>
            <person name="Spatafora J.W."/>
            <person name="Henrissat B."/>
            <person name="Nagy L.G."/>
            <person name="Aury J.M."/>
            <person name="Wincker P."/>
            <person name="Grigoriev I.V."/>
            <person name="Bonfante P."/>
            <person name="Martin F.M."/>
        </authorList>
    </citation>
    <scope>NUCLEOTIDE SEQUENCE [LARGE SCALE GENOMIC DNA]</scope>
    <source>
        <strain evidence="18 19">ATCC MYA-4762</strain>
    </source>
</reference>
<keyword evidence="12" id="KW-1015">Disulfide bond</keyword>
<evidence type="ECO:0000256" key="10">
    <source>
        <dbReference type="ARBA" id="ARBA00023136"/>
    </source>
</evidence>
<feature type="region of interest" description="Disordered" evidence="13">
    <location>
        <begin position="629"/>
        <end position="686"/>
    </location>
</feature>
<feature type="domain" description="ABC transporter" evidence="17">
    <location>
        <begin position="367"/>
        <end position="610"/>
    </location>
</feature>
<feature type="chain" id="PRO_5018241988" description="ABC transporter domain-containing protein" evidence="15">
    <location>
        <begin position="20"/>
        <end position="1076"/>
    </location>
</feature>
<evidence type="ECO:0000256" key="15">
    <source>
        <dbReference type="SAM" id="SignalP"/>
    </source>
</evidence>
<feature type="transmembrane region" description="Helical" evidence="14">
    <location>
        <begin position="911"/>
        <end position="931"/>
    </location>
</feature>
<dbReference type="GO" id="GO:0005789">
    <property type="term" value="C:endoplasmic reticulum membrane"/>
    <property type="evidence" value="ECO:0007669"/>
    <property type="project" value="UniProtKB-SubCell"/>
</dbReference>
<dbReference type="PROSITE" id="PS00022">
    <property type="entry name" value="EGF_1"/>
    <property type="match status" value="1"/>
</dbReference>
<keyword evidence="7" id="KW-0256">Endoplasmic reticulum</keyword>
<evidence type="ECO:0000256" key="9">
    <source>
        <dbReference type="ARBA" id="ARBA00022989"/>
    </source>
</evidence>
<feature type="transmembrane region" description="Helical" evidence="14">
    <location>
        <begin position="966"/>
        <end position="986"/>
    </location>
</feature>
<dbReference type="InterPro" id="IPR017871">
    <property type="entry name" value="ABC_transporter-like_CS"/>
</dbReference>
<protein>
    <recommendedName>
        <fullName evidence="20">ABC transporter domain-containing protein</fullName>
    </recommendedName>
</protein>
<feature type="transmembrane region" description="Helical" evidence="14">
    <location>
        <begin position="309"/>
        <end position="329"/>
    </location>
</feature>
<feature type="signal peptide" evidence="15">
    <location>
        <begin position="1"/>
        <end position="19"/>
    </location>
</feature>
<dbReference type="Gene3D" id="3.40.50.300">
    <property type="entry name" value="P-loop containing nucleotide triphosphate hydrolases"/>
    <property type="match status" value="1"/>
</dbReference>
<sequence>MLFLAILCSALLSLPSTSAFNYSTQSSLLHSQIFDDRPKDCPPCFNCQLPAFRCAQFANCSNYDGRCECPPGFGGDDCLNPVCGSLADGKQRFPREGDDCECKDGWTGLNCNLCYTDNACNAMMPTGDGGVCYRGGVTVKENHQMCDVTNRNILDQLGAKKPQVTFSCNVDAKTCGFQFWVGKVESFYCGLSECKSTLDATYDKNTTRYDCNSVNCECVPGRMLCGEDGSIDISDFLIHEIKGPATFSCSTTERSGDEGCFFSEPAMNDLIKSAFGDESITLDCNSGECLHYTEVPGFERPIKQINKPLIATVISGSAIFIVLVTLVIWQQSHQARQKAGLGPIHLSADEDDEGASKLMSGHKPATLMFNNISYQLNGGQQILSGVHGVVHPGQVMAIMGASGAGKTTFLDILARKNKRGTVTGEFYVNGEIISDEDFKSVVGFVDQEDTMMPTLTVYETILNSALLRLPKDMSHLAKNRRVMEVVSELGIMHIKDQIIGSEDSGMRGISGGEKRRVGIACELVTSPSILFLDEPTSGLDAFNAYNVVESLVTLAKNYNRTVIFTIHQPRSNIVALFDQLILLAKGRMVYSGEYRRCQRYFDDLGYACPPGFNIADYLVDLTMHASKSERVTPDEVVEAPSRPSTRPQSGPTTRPQSGVSRASVDSSPVRPTNRRRGDSIQARQERQLFTRRASGLGPGFADGEEVALDDGSMAWRDISNQRNSLDETDLLLPPTSRNSSTDLEILINSYNISSIAMGIKEDIRLAVGNANGTLNPDGSATGLNSVSGTSTSLKGFQRVGWVSQFIILSQRTWKNLYRNPMLMLTHYAIAIVLALLCGYLFYGITDDISGFQNRMGLFFFVLALFGFSTLTSLNVFASERLLFLRERANGYYAPVTYFAAKVIFDIIPLRIIPPIIMGAIIYPIVGLVPAWPQFLKFILVLVLFNLSAAAVCLFIGIVFKEASVANLVGSLVMLFSLLLAGLLLNHDSIPKGALWLQSLSIFHYGFEALIVNEVRYISLREHKFGLYIDVPGSTILSTFGFDTLAFWNDVVGLAIFSGVFIVLAYAAMHVLLVERR</sequence>
<dbReference type="Pfam" id="PF00005">
    <property type="entry name" value="ABC_tran"/>
    <property type="match status" value="1"/>
</dbReference>
<feature type="domain" description="EGF-like" evidence="16">
    <location>
        <begin position="74"/>
        <end position="112"/>
    </location>
</feature>
<comment type="caution">
    <text evidence="12">Lacks conserved residue(s) required for the propagation of feature annotation.</text>
</comment>
<evidence type="ECO:0000256" key="1">
    <source>
        <dbReference type="ARBA" id="ARBA00004477"/>
    </source>
</evidence>
<feature type="compositionally biased region" description="Polar residues" evidence="13">
    <location>
        <begin position="642"/>
        <end position="670"/>
    </location>
</feature>
<proteinExistence type="inferred from homology"/>
<keyword evidence="10 14" id="KW-0472">Membrane</keyword>
<accession>A0A3N4LPH7</accession>
<dbReference type="EMBL" id="ML121551">
    <property type="protein sequence ID" value="RPB22581.1"/>
    <property type="molecule type" value="Genomic_DNA"/>
</dbReference>
<evidence type="ECO:0000259" key="17">
    <source>
        <dbReference type="PROSITE" id="PS50893"/>
    </source>
</evidence>
<name>A0A3N4LPH7_9PEZI</name>
<comment type="subcellular location">
    <subcellularLocation>
        <location evidence="1">Endoplasmic reticulum membrane</location>
        <topology evidence="1">Multi-pass membrane protein</topology>
    </subcellularLocation>
</comment>
<evidence type="ECO:0000313" key="19">
    <source>
        <dbReference type="Proteomes" id="UP000267821"/>
    </source>
</evidence>
<dbReference type="GO" id="GO:0016887">
    <property type="term" value="F:ATP hydrolysis activity"/>
    <property type="evidence" value="ECO:0007669"/>
    <property type="project" value="InterPro"/>
</dbReference>
<evidence type="ECO:0000256" key="7">
    <source>
        <dbReference type="ARBA" id="ARBA00022824"/>
    </source>
</evidence>
<evidence type="ECO:0000256" key="6">
    <source>
        <dbReference type="ARBA" id="ARBA00022741"/>
    </source>
</evidence>
<dbReference type="PANTHER" id="PTHR48041">
    <property type="entry name" value="ABC TRANSPORTER G FAMILY MEMBER 28"/>
    <property type="match status" value="1"/>
</dbReference>
<dbReference type="PROSITE" id="PS50893">
    <property type="entry name" value="ABC_TRANSPORTER_2"/>
    <property type="match status" value="1"/>
</dbReference>
<keyword evidence="4 14" id="KW-0812">Transmembrane</keyword>
<feature type="transmembrane region" description="Helical" evidence="14">
    <location>
        <begin position="1053"/>
        <end position="1073"/>
    </location>
</feature>
<evidence type="ECO:0000256" key="13">
    <source>
        <dbReference type="SAM" id="MobiDB-lite"/>
    </source>
</evidence>
<gene>
    <name evidence="18" type="ORF">L211DRAFT_810727</name>
</gene>
<dbReference type="PROSITE" id="PS50026">
    <property type="entry name" value="EGF_3"/>
    <property type="match status" value="1"/>
</dbReference>
<organism evidence="18 19">
    <name type="scientific">Terfezia boudieri ATCC MYA-4762</name>
    <dbReference type="NCBI Taxonomy" id="1051890"/>
    <lineage>
        <taxon>Eukaryota</taxon>
        <taxon>Fungi</taxon>
        <taxon>Dikarya</taxon>
        <taxon>Ascomycota</taxon>
        <taxon>Pezizomycotina</taxon>
        <taxon>Pezizomycetes</taxon>
        <taxon>Pezizales</taxon>
        <taxon>Pezizaceae</taxon>
        <taxon>Terfezia</taxon>
    </lineage>
</organism>
<evidence type="ECO:0000256" key="8">
    <source>
        <dbReference type="ARBA" id="ARBA00022840"/>
    </source>
</evidence>
<evidence type="ECO:0000256" key="2">
    <source>
        <dbReference type="ARBA" id="ARBA00005814"/>
    </source>
</evidence>
<feature type="transmembrane region" description="Helical" evidence="14">
    <location>
        <begin position="992"/>
        <end position="1012"/>
    </location>
</feature>